<dbReference type="InterPro" id="IPR050640">
    <property type="entry name" value="Bact_2-comp_sensor_kinase"/>
</dbReference>
<evidence type="ECO:0000259" key="2">
    <source>
        <dbReference type="Pfam" id="PF06580"/>
    </source>
</evidence>
<evidence type="ECO:0000256" key="1">
    <source>
        <dbReference type="SAM" id="Phobius"/>
    </source>
</evidence>
<evidence type="ECO:0000313" key="3">
    <source>
        <dbReference type="EMBL" id="KAA5540610.1"/>
    </source>
</evidence>
<feature type="transmembrane region" description="Helical" evidence="1">
    <location>
        <begin position="39"/>
        <end position="61"/>
    </location>
</feature>
<feature type="transmembrane region" description="Helical" evidence="1">
    <location>
        <begin position="123"/>
        <end position="143"/>
    </location>
</feature>
<dbReference type="PANTHER" id="PTHR34220">
    <property type="entry name" value="SENSOR HISTIDINE KINASE YPDA"/>
    <property type="match status" value="1"/>
</dbReference>
<comment type="caution">
    <text evidence="3">The sequence shown here is derived from an EMBL/GenBank/DDBJ whole genome shotgun (WGS) entry which is preliminary data.</text>
</comment>
<proteinExistence type="predicted"/>
<gene>
    <name evidence="3" type="ORF">F0145_22630</name>
</gene>
<dbReference type="GO" id="GO:0016020">
    <property type="term" value="C:membrane"/>
    <property type="evidence" value="ECO:0007669"/>
    <property type="project" value="InterPro"/>
</dbReference>
<accession>A0A5M6D1W9</accession>
<feature type="transmembrane region" description="Helical" evidence="1">
    <location>
        <begin position="7"/>
        <end position="27"/>
    </location>
</feature>
<dbReference type="Pfam" id="PF06580">
    <property type="entry name" value="His_kinase"/>
    <property type="match status" value="1"/>
</dbReference>
<dbReference type="PANTHER" id="PTHR34220:SF7">
    <property type="entry name" value="SENSOR HISTIDINE KINASE YPDA"/>
    <property type="match status" value="1"/>
</dbReference>
<keyword evidence="1" id="KW-0812">Transmembrane</keyword>
<dbReference type="InterPro" id="IPR010559">
    <property type="entry name" value="Sig_transdc_His_kin_internal"/>
</dbReference>
<name>A0A5M6D1W9_9BACT</name>
<keyword evidence="1" id="KW-1133">Transmembrane helix</keyword>
<keyword evidence="4" id="KW-1185">Reference proteome</keyword>
<evidence type="ECO:0000313" key="4">
    <source>
        <dbReference type="Proteomes" id="UP000323426"/>
    </source>
</evidence>
<dbReference type="RefSeq" id="WP_150092290.1">
    <property type="nucleotide sequence ID" value="NZ_VWSF01000026.1"/>
</dbReference>
<dbReference type="AlphaFoldDB" id="A0A5M6D1W9"/>
<organism evidence="3 4">
    <name type="scientific">Adhaeribacter rhizoryzae</name>
    <dbReference type="NCBI Taxonomy" id="2607907"/>
    <lineage>
        <taxon>Bacteria</taxon>
        <taxon>Pseudomonadati</taxon>
        <taxon>Bacteroidota</taxon>
        <taxon>Cytophagia</taxon>
        <taxon>Cytophagales</taxon>
        <taxon>Hymenobacteraceae</taxon>
        <taxon>Adhaeribacter</taxon>
    </lineage>
</organism>
<dbReference type="EMBL" id="VWSF01000026">
    <property type="protein sequence ID" value="KAA5540610.1"/>
    <property type="molecule type" value="Genomic_DNA"/>
</dbReference>
<keyword evidence="1" id="KW-0472">Membrane</keyword>
<protein>
    <recommendedName>
        <fullName evidence="2">Signal transduction histidine kinase internal region domain-containing protein</fullName>
    </recommendedName>
</protein>
<reference evidence="3 4" key="1">
    <citation type="submission" date="2019-09" db="EMBL/GenBank/DDBJ databases">
        <title>Genome sequence and assembly of Adhaeribacter sp.</title>
        <authorList>
            <person name="Chhetri G."/>
        </authorList>
    </citation>
    <scope>NUCLEOTIDE SEQUENCE [LARGE SCALE GENOMIC DNA]</scope>
    <source>
        <strain evidence="3 4">DK36</strain>
    </source>
</reference>
<sequence>MKTDRRIIISVIISTLVGILLFLYLFYSVNGYINISGSSLKHGLFSLLAANAVGISFYYLSRFLNKKAPWHQATAWRFALELAIMGICLAAISFGLLRLYLVWEGIAWALFAQEYHDPLIKFGILAVVTLFIYTITDFTLYSYNQYAAIQIEEVKIASTQLALQFEVLKSQLSPHYLFNSLNTISSLIYSNPNQAEEFIRKLALTYQYILANQNLPLVRLAEELNFIKAYFFLLKSRFDNAVQLNVELPRRVLSSKIPPLTLQLLLENAVKHNAPSEETPLRIRIFVSDKNLLTITNNLVENNFKASSFRVGLDNIRQRYHYFAKADIKVDKTDLFKIELPLIYAA</sequence>
<feature type="domain" description="Signal transduction histidine kinase internal region" evidence="2">
    <location>
        <begin position="164"/>
        <end position="241"/>
    </location>
</feature>
<dbReference type="Proteomes" id="UP000323426">
    <property type="component" value="Unassembled WGS sequence"/>
</dbReference>
<feature type="transmembrane region" description="Helical" evidence="1">
    <location>
        <begin position="82"/>
        <end position="103"/>
    </location>
</feature>
<dbReference type="GO" id="GO:0000155">
    <property type="term" value="F:phosphorelay sensor kinase activity"/>
    <property type="evidence" value="ECO:0007669"/>
    <property type="project" value="InterPro"/>
</dbReference>